<evidence type="ECO:0000256" key="17">
    <source>
        <dbReference type="SAM" id="Phobius"/>
    </source>
</evidence>
<keyword evidence="10 16" id="KW-1278">Translocase</keyword>
<keyword evidence="11 17" id="KW-1133">Transmembrane helix</keyword>
<dbReference type="GO" id="GO:0050661">
    <property type="term" value="F:NADP binding"/>
    <property type="evidence" value="ECO:0007669"/>
    <property type="project" value="InterPro"/>
</dbReference>
<feature type="transmembrane region" description="Helical" evidence="17">
    <location>
        <begin position="145"/>
        <end position="163"/>
    </location>
</feature>
<comment type="function">
    <text evidence="1 16">The transhydrogenation between NADH and NADP is coupled to respiration and ATP hydrolysis and functions as a proton pump across the membrane.</text>
</comment>
<feature type="transmembrane region" description="Helical" evidence="17">
    <location>
        <begin position="183"/>
        <end position="201"/>
    </location>
</feature>
<keyword evidence="9 16" id="KW-0521">NADP</keyword>
<keyword evidence="12 16" id="KW-0520">NAD</keyword>
<evidence type="ECO:0000313" key="19">
    <source>
        <dbReference type="EMBL" id="QCO54897.1"/>
    </source>
</evidence>
<evidence type="ECO:0000256" key="13">
    <source>
        <dbReference type="ARBA" id="ARBA00023136"/>
    </source>
</evidence>
<keyword evidence="7 16" id="KW-0997">Cell inner membrane</keyword>
<evidence type="ECO:0000256" key="15">
    <source>
        <dbReference type="ARBA" id="ARBA00066047"/>
    </source>
</evidence>
<evidence type="ECO:0000256" key="10">
    <source>
        <dbReference type="ARBA" id="ARBA00022967"/>
    </source>
</evidence>
<feature type="transmembrane region" description="Helical" evidence="17">
    <location>
        <begin position="6"/>
        <end position="26"/>
    </location>
</feature>
<dbReference type="Proteomes" id="UP000298631">
    <property type="component" value="Chromosome"/>
</dbReference>
<dbReference type="EC" id="7.1.1.1" evidence="4 16"/>
<evidence type="ECO:0000313" key="20">
    <source>
        <dbReference type="Proteomes" id="UP000298631"/>
    </source>
</evidence>
<comment type="similarity">
    <text evidence="3 16">Belongs to the PNT beta subunit family.</text>
</comment>
<keyword evidence="13 16" id="KW-0472">Membrane</keyword>
<sequence length="477" mass="49797">MEYGFTTAAYVVSAVLFIQSLGGLSGQESAKRAVWYGIVGMALAVLATIMGPGAGNWVISILMLIIGGSIGWVVAQRVKMTEMPQLVAAMHSLVGLAAVFIGYNAHIEAALVAGTPLDQRAALEGFAALLAHKAPVELTILRIEVFLGVFIGAVTFTGSVVAYGKLAGKVDGKANKLPGGHMLNASAALGSVLMLVLYLQTASAMPLIVMTLLAFFIGYHLIMGIGGADMPVVVSMLNSYSGWAAAAIGFSLSNDLLIVVGALVGSSGAILSYIMCKAMNRSFISVILGGFGGTTGPAMEISGEQIAIDTDGVAAALNEADSVIIIPGYGMAVAQAQSAVAELTRKLRAKGKNVRFAIHPVAGRLPGHMNVLLAEAKVPYDIVMEMDEINEDFPSTDVAIVIGSNDIVNPAAQEDPNSPIAGMPVLECWKAKQVFVSKRGQGTGYSGIENPLFFKDNTRMFYGDAKKSLDALLPLID</sequence>
<evidence type="ECO:0000256" key="5">
    <source>
        <dbReference type="ARBA" id="ARBA00014581"/>
    </source>
</evidence>
<dbReference type="EMBL" id="CP039964">
    <property type="protein sequence ID" value="QCO54897.1"/>
    <property type="molecule type" value="Genomic_DNA"/>
</dbReference>
<evidence type="ECO:0000256" key="4">
    <source>
        <dbReference type="ARBA" id="ARBA00012943"/>
    </source>
</evidence>
<accession>A0A4P8EDW6</accession>
<dbReference type="AlphaFoldDB" id="A0A4P8EDW6"/>
<keyword evidence="20" id="KW-1185">Reference proteome</keyword>
<evidence type="ECO:0000256" key="9">
    <source>
        <dbReference type="ARBA" id="ARBA00022857"/>
    </source>
</evidence>
<comment type="subcellular location">
    <subcellularLocation>
        <location evidence="2">Cell inner membrane</location>
        <topology evidence="2">Multi-pass membrane protein</topology>
    </subcellularLocation>
</comment>
<proteinExistence type="inferred from homology"/>
<dbReference type="Gene3D" id="3.40.50.1220">
    <property type="entry name" value="TPP-binding domain"/>
    <property type="match status" value="1"/>
</dbReference>
<evidence type="ECO:0000256" key="1">
    <source>
        <dbReference type="ARBA" id="ARBA00003943"/>
    </source>
</evidence>
<dbReference type="GO" id="GO:0008750">
    <property type="term" value="F:proton-translocating NAD(P)+ transhydrogenase activity"/>
    <property type="evidence" value="ECO:0007669"/>
    <property type="project" value="UniProtKB-EC"/>
</dbReference>
<dbReference type="RefSeq" id="WP_137192564.1">
    <property type="nucleotide sequence ID" value="NZ_CP039964.1"/>
</dbReference>
<dbReference type="InterPro" id="IPR029035">
    <property type="entry name" value="DHS-like_NAD/FAD-binding_dom"/>
</dbReference>
<dbReference type="InterPro" id="IPR034300">
    <property type="entry name" value="PNTB-like"/>
</dbReference>
<dbReference type="GO" id="GO:0005886">
    <property type="term" value="C:plasma membrane"/>
    <property type="evidence" value="ECO:0007669"/>
    <property type="project" value="UniProtKB-SubCell"/>
</dbReference>
<dbReference type="PIRSF" id="PIRSF000204">
    <property type="entry name" value="PNTB"/>
    <property type="match status" value="1"/>
</dbReference>
<evidence type="ECO:0000256" key="11">
    <source>
        <dbReference type="ARBA" id="ARBA00022989"/>
    </source>
</evidence>
<organism evidence="19 20">
    <name type="scientific">Pseudorhodobacter turbinis</name>
    <dbReference type="NCBI Taxonomy" id="2500533"/>
    <lineage>
        <taxon>Bacteria</taxon>
        <taxon>Pseudomonadati</taxon>
        <taxon>Pseudomonadota</taxon>
        <taxon>Alphaproteobacteria</taxon>
        <taxon>Rhodobacterales</taxon>
        <taxon>Paracoccaceae</taxon>
        <taxon>Pseudorhodobacter</taxon>
    </lineage>
</organism>
<evidence type="ECO:0000259" key="18">
    <source>
        <dbReference type="Pfam" id="PF02233"/>
    </source>
</evidence>
<evidence type="ECO:0000256" key="2">
    <source>
        <dbReference type="ARBA" id="ARBA00004429"/>
    </source>
</evidence>
<feature type="transmembrane region" description="Helical" evidence="17">
    <location>
        <begin position="57"/>
        <end position="75"/>
    </location>
</feature>
<keyword evidence="8 17" id="KW-0812">Transmembrane</keyword>
<gene>
    <name evidence="19" type="ORF">EOK75_03310</name>
</gene>
<reference evidence="19 20" key="1">
    <citation type="submission" date="2019-05" db="EMBL/GenBank/DDBJ databases">
        <title>Pseudorhodobacter turbinis sp. nov., isolated from the gut of the Korean turban shell.</title>
        <authorList>
            <person name="Jeong Y.-S."/>
            <person name="Kang W.-R."/>
            <person name="Bae J.-W."/>
        </authorList>
    </citation>
    <scope>NUCLEOTIDE SEQUENCE [LARGE SCALE GENOMIC DNA]</scope>
    <source>
        <strain evidence="19 20">S12M18</strain>
    </source>
</reference>
<dbReference type="InterPro" id="IPR012136">
    <property type="entry name" value="NADH_DH_b"/>
</dbReference>
<protein>
    <recommendedName>
        <fullName evidence="5 16">NAD(P) transhydrogenase subunit beta</fullName>
        <ecNumber evidence="4 16">7.1.1.1</ecNumber>
    </recommendedName>
    <alternativeName>
        <fullName evidence="16">Nicotinamide nucleotide transhydrogenase subunit beta</fullName>
    </alternativeName>
</protein>
<feature type="domain" description="NADP transhydrogenase beta-like" evidence="18">
    <location>
        <begin position="7"/>
        <end position="473"/>
    </location>
</feature>
<feature type="transmembrane region" description="Helical" evidence="17">
    <location>
        <begin position="33"/>
        <end position="51"/>
    </location>
</feature>
<dbReference type="Pfam" id="PF02233">
    <property type="entry name" value="PNTB"/>
    <property type="match status" value="1"/>
</dbReference>
<evidence type="ECO:0000256" key="12">
    <source>
        <dbReference type="ARBA" id="ARBA00023027"/>
    </source>
</evidence>
<comment type="subunit">
    <text evidence="15">Complex of an alpha and a beta chain; in Rhodospirillum, the alpha chain seems to be made of two subunits.</text>
</comment>
<evidence type="ECO:0000256" key="7">
    <source>
        <dbReference type="ARBA" id="ARBA00022519"/>
    </source>
</evidence>
<dbReference type="OrthoDB" id="9763786at2"/>
<keyword evidence="6 16" id="KW-1003">Cell membrane</keyword>
<evidence type="ECO:0000256" key="8">
    <source>
        <dbReference type="ARBA" id="ARBA00022692"/>
    </source>
</evidence>
<feature type="transmembrane region" description="Helical" evidence="17">
    <location>
        <begin position="207"/>
        <end position="225"/>
    </location>
</feature>
<evidence type="ECO:0000256" key="14">
    <source>
        <dbReference type="ARBA" id="ARBA00048202"/>
    </source>
</evidence>
<name>A0A4P8EDW6_9RHOB</name>
<evidence type="ECO:0000256" key="6">
    <source>
        <dbReference type="ARBA" id="ARBA00022475"/>
    </source>
</evidence>
<evidence type="ECO:0000256" key="16">
    <source>
        <dbReference type="PIRNR" id="PIRNR000204"/>
    </source>
</evidence>
<dbReference type="FunFam" id="3.40.50.1220:FF:000002">
    <property type="entry name" value="NAD(P) transhydrogenase subunit beta"/>
    <property type="match status" value="1"/>
</dbReference>
<feature type="transmembrane region" description="Helical" evidence="17">
    <location>
        <begin position="256"/>
        <end position="276"/>
    </location>
</feature>
<dbReference type="PANTHER" id="PTHR44758:SF1">
    <property type="entry name" value="NAD(P) TRANSHYDROGENASE SUBUNIT BETA"/>
    <property type="match status" value="1"/>
</dbReference>
<evidence type="ECO:0000256" key="3">
    <source>
        <dbReference type="ARBA" id="ARBA00007919"/>
    </source>
</evidence>
<dbReference type="PANTHER" id="PTHR44758">
    <property type="entry name" value="NAD(P) TRANSHYDROGENASE SUBUNIT BETA"/>
    <property type="match status" value="1"/>
</dbReference>
<dbReference type="KEGG" id="pseb:EOK75_03310"/>
<dbReference type="SUPFAM" id="SSF52467">
    <property type="entry name" value="DHS-like NAD/FAD-binding domain"/>
    <property type="match status" value="1"/>
</dbReference>
<comment type="catalytic activity">
    <reaction evidence="14 16">
        <text>NAD(+) + NADPH + H(+)(in) = NADH + NADP(+) + H(+)(out)</text>
        <dbReference type="Rhea" id="RHEA:47992"/>
        <dbReference type="ChEBI" id="CHEBI:15378"/>
        <dbReference type="ChEBI" id="CHEBI:57540"/>
        <dbReference type="ChEBI" id="CHEBI:57783"/>
        <dbReference type="ChEBI" id="CHEBI:57945"/>
        <dbReference type="ChEBI" id="CHEBI:58349"/>
        <dbReference type="EC" id="7.1.1.1"/>
    </reaction>
</comment>